<dbReference type="PANTHER" id="PTHR44051:SF3">
    <property type="entry name" value="TRANSCRIPTIONAL REGULATOR URE2"/>
    <property type="match status" value="1"/>
</dbReference>
<reference evidence="9" key="1">
    <citation type="journal article" date="2020" name="Nat. Commun.">
        <title>Large-scale genome sequencing of mycorrhizal fungi provides insights into the early evolution of symbiotic traits.</title>
        <authorList>
            <person name="Miyauchi S."/>
            <person name="Kiss E."/>
            <person name="Kuo A."/>
            <person name="Drula E."/>
            <person name="Kohler A."/>
            <person name="Sanchez-Garcia M."/>
            <person name="Morin E."/>
            <person name="Andreopoulos B."/>
            <person name="Barry K.W."/>
            <person name="Bonito G."/>
            <person name="Buee M."/>
            <person name="Carver A."/>
            <person name="Chen C."/>
            <person name="Cichocki N."/>
            <person name="Clum A."/>
            <person name="Culley D."/>
            <person name="Crous P.W."/>
            <person name="Fauchery L."/>
            <person name="Girlanda M."/>
            <person name="Hayes R.D."/>
            <person name="Keri Z."/>
            <person name="LaButti K."/>
            <person name="Lipzen A."/>
            <person name="Lombard V."/>
            <person name="Magnuson J."/>
            <person name="Maillard F."/>
            <person name="Murat C."/>
            <person name="Nolan M."/>
            <person name="Ohm R.A."/>
            <person name="Pangilinan J."/>
            <person name="Pereira M.F."/>
            <person name="Perotto S."/>
            <person name="Peter M."/>
            <person name="Pfister S."/>
            <person name="Riley R."/>
            <person name="Sitrit Y."/>
            <person name="Stielow J.B."/>
            <person name="Szollosi G."/>
            <person name="Zifcakova L."/>
            <person name="Stursova M."/>
            <person name="Spatafora J.W."/>
            <person name="Tedersoo L."/>
            <person name="Vaario L.M."/>
            <person name="Yamada A."/>
            <person name="Yan M."/>
            <person name="Wang P."/>
            <person name="Xu J."/>
            <person name="Bruns T."/>
            <person name="Baldrian P."/>
            <person name="Vilgalys R."/>
            <person name="Dunand C."/>
            <person name="Henrissat B."/>
            <person name="Grigoriev I.V."/>
            <person name="Hibbett D."/>
            <person name="Nagy L.G."/>
            <person name="Martin F.M."/>
        </authorList>
    </citation>
    <scope>NUCLEOTIDE SEQUENCE</scope>
    <source>
        <strain evidence="9">UH-Tt-Lm1</strain>
    </source>
</reference>
<evidence type="ECO:0000256" key="1">
    <source>
        <dbReference type="ARBA" id="ARBA00007409"/>
    </source>
</evidence>
<dbReference type="EC" id="2.5.1.18" evidence="2"/>
<dbReference type="SUPFAM" id="SSF47616">
    <property type="entry name" value="GST C-terminal domain-like"/>
    <property type="match status" value="1"/>
</dbReference>
<dbReference type="PROSITE" id="PS50404">
    <property type="entry name" value="GST_NTER"/>
    <property type="match status" value="1"/>
</dbReference>
<protein>
    <recommendedName>
        <fullName evidence="2">glutathione transferase</fullName>
        <ecNumber evidence="2">2.5.1.18</ecNumber>
    </recommendedName>
</protein>
<keyword evidence="10" id="KW-1185">Reference proteome</keyword>
<dbReference type="PANTHER" id="PTHR44051">
    <property type="entry name" value="GLUTATHIONE S-TRANSFERASE-RELATED"/>
    <property type="match status" value="1"/>
</dbReference>
<dbReference type="Pfam" id="PF00043">
    <property type="entry name" value="GST_C"/>
    <property type="match status" value="1"/>
</dbReference>
<dbReference type="SUPFAM" id="SSF52833">
    <property type="entry name" value="Thioredoxin-like"/>
    <property type="match status" value="1"/>
</dbReference>
<comment type="similarity">
    <text evidence="1 6">Belongs to the GST superfamily.</text>
</comment>
<comment type="caution">
    <text evidence="9">The sequence shown here is derived from an EMBL/GenBank/DDBJ whole genome shotgun (WGS) entry which is preliminary data.</text>
</comment>
<dbReference type="GO" id="GO:0005634">
    <property type="term" value="C:nucleus"/>
    <property type="evidence" value="ECO:0007669"/>
    <property type="project" value="UniProtKB-ARBA"/>
</dbReference>
<proteinExistence type="inferred from homology"/>
<sequence>MSHGKQFTLYTHIGGPNGWKIAIVLEELGLTYESVYLDFSKKEHKAPEYLKVNPNGRIPAIIDHRNNDFVVWETLAILEYLVDKYDKNHKVSSTGQDKYIELQWLAFQVSGQGPYFGQASWFQKFHAEKIPSAIERYNNEIKRVFGVLDSVLSKQTYLVGDKVTIADLSFIPWNSGVVNSSLVPDLDIEKDYPALTRWHKELTERESVKKIYATRTSLQKN</sequence>
<dbReference type="CDD" id="cd03048">
    <property type="entry name" value="GST_N_Ure2p_like"/>
    <property type="match status" value="1"/>
</dbReference>
<dbReference type="AlphaFoldDB" id="A0A9P6H5C7"/>
<dbReference type="InterPro" id="IPR036249">
    <property type="entry name" value="Thioredoxin-like_sf"/>
</dbReference>
<evidence type="ECO:0000256" key="5">
    <source>
        <dbReference type="ARBA" id="ARBA00060024"/>
    </source>
</evidence>
<dbReference type="OrthoDB" id="422574at2759"/>
<feature type="domain" description="GST N-terminal" evidence="7">
    <location>
        <begin position="5"/>
        <end position="89"/>
    </location>
</feature>
<dbReference type="InterPro" id="IPR004046">
    <property type="entry name" value="GST_C"/>
</dbReference>
<evidence type="ECO:0000256" key="2">
    <source>
        <dbReference type="ARBA" id="ARBA00012452"/>
    </source>
</evidence>
<evidence type="ECO:0000256" key="4">
    <source>
        <dbReference type="ARBA" id="ARBA00047960"/>
    </source>
</evidence>
<evidence type="ECO:0000313" key="10">
    <source>
        <dbReference type="Proteomes" id="UP000736335"/>
    </source>
</evidence>
<dbReference type="SFLD" id="SFLDS00019">
    <property type="entry name" value="Glutathione_Transferase_(cytos"/>
    <property type="match status" value="1"/>
</dbReference>
<evidence type="ECO:0000313" key="9">
    <source>
        <dbReference type="EMBL" id="KAF9779595.1"/>
    </source>
</evidence>
<dbReference type="Proteomes" id="UP000736335">
    <property type="component" value="Unassembled WGS sequence"/>
</dbReference>
<reference evidence="9" key="2">
    <citation type="submission" date="2020-11" db="EMBL/GenBank/DDBJ databases">
        <authorList>
            <consortium name="DOE Joint Genome Institute"/>
            <person name="Kuo A."/>
            <person name="Miyauchi S."/>
            <person name="Kiss E."/>
            <person name="Drula E."/>
            <person name="Kohler A."/>
            <person name="Sanchez-Garcia M."/>
            <person name="Andreopoulos B."/>
            <person name="Barry K.W."/>
            <person name="Bonito G."/>
            <person name="Buee M."/>
            <person name="Carver A."/>
            <person name="Chen C."/>
            <person name="Cichocki N."/>
            <person name="Clum A."/>
            <person name="Culley D."/>
            <person name="Crous P.W."/>
            <person name="Fauchery L."/>
            <person name="Girlanda M."/>
            <person name="Hayes R."/>
            <person name="Keri Z."/>
            <person name="Labutti K."/>
            <person name="Lipzen A."/>
            <person name="Lombard V."/>
            <person name="Magnuson J."/>
            <person name="Maillard F."/>
            <person name="Morin E."/>
            <person name="Murat C."/>
            <person name="Nolan M."/>
            <person name="Ohm R."/>
            <person name="Pangilinan J."/>
            <person name="Pereira M."/>
            <person name="Perotto S."/>
            <person name="Peter M."/>
            <person name="Riley R."/>
            <person name="Sitrit Y."/>
            <person name="Stielow B."/>
            <person name="Szollosi G."/>
            <person name="Zifcakova L."/>
            <person name="Stursova M."/>
            <person name="Spatafora J.W."/>
            <person name="Tedersoo L."/>
            <person name="Vaario L.-M."/>
            <person name="Yamada A."/>
            <person name="Yan M."/>
            <person name="Wang P."/>
            <person name="Xu J."/>
            <person name="Bruns T."/>
            <person name="Baldrian P."/>
            <person name="Vilgalys R."/>
            <person name="Henrissat B."/>
            <person name="Grigoriev I.V."/>
            <person name="Hibbett D."/>
            <person name="Nagy L.G."/>
            <person name="Martin F.M."/>
        </authorList>
    </citation>
    <scope>NUCLEOTIDE SEQUENCE</scope>
    <source>
        <strain evidence="9">UH-Tt-Lm1</strain>
    </source>
</reference>
<evidence type="ECO:0000256" key="6">
    <source>
        <dbReference type="RuleBase" id="RU003494"/>
    </source>
</evidence>
<comment type="catalytic activity">
    <reaction evidence="4">
        <text>RX + glutathione = an S-substituted glutathione + a halide anion + H(+)</text>
        <dbReference type="Rhea" id="RHEA:16437"/>
        <dbReference type="ChEBI" id="CHEBI:15378"/>
        <dbReference type="ChEBI" id="CHEBI:16042"/>
        <dbReference type="ChEBI" id="CHEBI:17792"/>
        <dbReference type="ChEBI" id="CHEBI:57925"/>
        <dbReference type="ChEBI" id="CHEBI:90779"/>
        <dbReference type="EC" id="2.5.1.18"/>
    </reaction>
</comment>
<comment type="function">
    <text evidence="5">Involved in the oxidative stress response and detoxification.</text>
</comment>
<accession>A0A9P6H5C7</accession>
<dbReference type="GO" id="GO:0004364">
    <property type="term" value="F:glutathione transferase activity"/>
    <property type="evidence" value="ECO:0007669"/>
    <property type="project" value="UniProtKB-EC"/>
</dbReference>
<name>A0A9P6H5C7_9AGAM</name>
<dbReference type="InterPro" id="IPR004045">
    <property type="entry name" value="Glutathione_S-Trfase_N"/>
</dbReference>
<dbReference type="Gene3D" id="1.20.1050.130">
    <property type="match status" value="1"/>
</dbReference>
<feature type="domain" description="GST C-terminal" evidence="8">
    <location>
        <begin position="94"/>
        <end position="221"/>
    </location>
</feature>
<dbReference type="GO" id="GO:0005737">
    <property type="term" value="C:cytoplasm"/>
    <property type="evidence" value="ECO:0007669"/>
    <property type="project" value="UniProtKB-ARBA"/>
</dbReference>
<dbReference type="InterPro" id="IPR040079">
    <property type="entry name" value="Glutathione_S-Trfase"/>
</dbReference>
<dbReference type="EMBL" id="WIUZ02000019">
    <property type="protein sequence ID" value="KAF9779595.1"/>
    <property type="molecule type" value="Genomic_DNA"/>
</dbReference>
<dbReference type="Pfam" id="PF02798">
    <property type="entry name" value="GST_N"/>
    <property type="match status" value="1"/>
</dbReference>
<keyword evidence="3" id="KW-0808">Transferase</keyword>
<organism evidence="9 10">
    <name type="scientific">Thelephora terrestris</name>
    <dbReference type="NCBI Taxonomy" id="56493"/>
    <lineage>
        <taxon>Eukaryota</taxon>
        <taxon>Fungi</taxon>
        <taxon>Dikarya</taxon>
        <taxon>Basidiomycota</taxon>
        <taxon>Agaricomycotina</taxon>
        <taxon>Agaricomycetes</taxon>
        <taxon>Thelephorales</taxon>
        <taxon>Thelephoraceae</taxon>
        <taxon>Thelephora</taxon>
    </lineage>
</organism>
<dbReference type="SFLD" id="SFLDG01151">
    <property type="entry name" value="Main.2:_Nu-like"/>
    <property type="match status" value="1"/>
</dbReference>
<dbReference type="InterPro" id="IPR010987">
    <property type="entry name" value="Glutathione-S-Trfase_C-like"/>
</dbReference>
<evidence type="ECO:0000259" key="8">
    <source>
        <dbReference type="PROSITE" id="PS50405"/>
    </source>
</evidence>
<evidence type="ECO:0000259" key="7">
    <source>
        <dbReference type="PROSITE" id="PS50404"/>
    </source>
</evidence>
<dbReference type="SFLD" id="SFLDG00358">
    <property type="entry name" value="Main_(cytGST)"/>
    <property type="match status" value="1"/>
</dbReference>
<evidence type="ECO:0000256" key="3">
    <source>
        <dbReference type="ARBA" id="ARBA00022679"/>
    </source>
</evidence>
<dbReference type="InterPro" id="IPR036282">
    <property type="entry name" value="Glutathione-S-Trfase_C_sf"/>
</dbReference>
<dbReference type="PROSITE" id="PS50405">
    <property type="entry name" value="GST_CTER"/>
    <property type="match status" value="1"/>
</dbReference>
<gene>
    <name evidence="9" type="ORF">BJ322DRAFT_1167884</name>
</gene>
<dbReference type="FunFam" id="1.20.1050.130:FF:000016">
    <property type="entry name" value="Glutathione S-transferase 1"/>
    <property type="match status" value="1"/>
</dbReference>